<sequence>MSKSSQLFSPIELKDVSLKNRIVMSPMCMYSCIQEDGMLTSFHKTHYISRAVGQIGLIMLEASAVQMEGRISAQDLGIWSDDHVLGLKQLNEELHSYGAKTAIQLAHAGRKAELSSAIYAPSAIAFNDTFQEPLEMSQNDIDDTINAFKDGARRAAEASFDVIEIHGAHGYLINQFLSPLTNHRTDAYGGSKENRYRFLKEIIASIKTVWNAPIFVRISTDEYDNNGNSLEDILYFCSQLKEDGVDLIDCSSGGVVPATINTYPGYQLRRCETIKQDVSIATGAVGLITSGKQAEEIIQNKRADLVFIGRSLLKNPYWAKEAAAELNYDLKAPKQYIRGWK</sequence>
<keyword evidence="4" id="KW-0521">NADP</keyword>
<dbReference type="InterPro" id="IPR013785">
    <property type="entry name" value="Aldolase_TIM"/>
</dbReference>
<dbReference type="AlphaFoldDB" id="A0A941IAI1"/>
<evidence type="ECO:0000313" key="7">
    <source>
        <dbReference type="EMBL" id="MBR7796713.1"/>
    </source>
</evidence>
<dbReference type="Proteomes" id="UP000675284">
    <property type="component" value="Unassembled WGS sequence"/>
</dbReference>
<keyword evidence="5 7" id="KW-0560">Oxidoreductase</keyword>
<evidence type="ECO:0000256" key="2">
    <source>
        <dbReference type="ARBA" id="ARBA00022630"/>
    </source>
</evidence>
<feature type="domain" description="NADH:flavin oxidoreductase/NADH oxidase N-terminal" evidence="6">
    <location>
        <begin position="6"/>
        <end position="327"/>
    </location>
</feature>
<accession>A0A941IAI1</accession>
<dbReference type="NCBIfam" id="NF010047">
    <property type="entry name" value="PRK13523.1"/>
    <property type="match status" value="1"/>
</dbReference>
<gene>
    <name evidence="7" type="primary">namA</name>
    <name evidence="7" type="ORF">KCX74_11750</name>
</gene>
<evidence type="ECO:0000259" key="6">
    <source>
        <dbReference type="Pfam" id="PF00724"/>
    </source>
</evidence>
<reference evidence="7" key="1">
    <citation type="submission" date="2021-04" db="EMBL/GenBank/DDBJ databases">
        <title>Isolation and polyphasic classification of algal microorganism.</title>
        <authorList>
            <person name="Wang S."/>
        </authorList>
    </citation>
    <scope>NUCLEOTIDE SEQUENCE</scope>
    <source>
        <strain evidence="7">720a</strain>
    </source>
</reference>
<comment type="caution">
    <text evidence="7">The sequence shown here is derived from an EMBL/GenBank/DDBJ whole genome shotgun (WGS) entry which is preliminary data.</text>
</comment>
<dbReference type="CDD" id="cd02932">
    <property type="entry name" value="OYE_YqiM_FMN"/>
    <property type="match status" value="1"/>
</dbReference>
<dbReference type="PANTHER" id="PTHR43303">
    <property type="entry name" value="NADPH DEHYDROGENASE C23G7.10C-RELATED"/>
    <property type="match status" value="1"/>
</dbReference>
<dbReference type="GO" id="GO:0003959">
    <property type="term" value="F:NADPH dehydrogenase activity"/>
    <property type="evidence" value="ECO:0007669"/>
    <property type="project" value="UniProtKB-EC"/>
</dbReference>
<dbReference type="RefSeq" id="WP_166530484.1">
    <property type="nucleotide sequence ID" value="NZ_JAGSOT010000033.1"/>
</dbReference>
<keyword evidence="8" id="KW-1185">Reference proteome</keyword>
<proteinExistence type="predicted"/>
<dbReference type="EMBL" id="JAGSOT010000033">
    <property type="protein sequence ID" value="MBR7796713.1"/>
    <property type="molecule type" value="Genomic_DNA"/>
</dbReference>
<dbReference type="InterPro" id="IPR044152">
    <property type="entry name" value="YqjM-like"/>
</dbReference>
<dbReference type="InterPro" id="IPR001155">
    <property type="entry name" value="OxRdtase_FMN_N"/>
</dbReference>
<dbReference type="SUPFAM" id="SSF51395">
    <property type="entry name" value="FMN-linked oxidoreductases"/>
    <property type="match status" value="1"/>
</dbReference>
<evidence type="ECO:0000256" key="3">
    <source>
        <dbReference type="ARBA" id="ARBA00022643"/>
    </source>
</evidence>
<dbReference type="Gene3D" id="3.20.20.70">
    <property type="entry name" value="Aldolase class I"/>
    <property type="match status" value="1"/>
</dbReference>
<dbReference type="GO" id="GO:0050661">
    <property type="term" value="F:NADP binding"/>
    <property type="evidence" value="ECO:0007669"/>
    <property type="project" value="InterPro"/>
</dbReference>
<dbReference type="Pfam" id="PF00724">
    <property type="entry name" value="Oxidored_FMN"/>
    <property type="match status" value="1"/>
</dbReference>
<dbReference type="EC" id="1.6.99.1" evidence="7"/>
<evidence type="ECO:0000256" key="4">
    <source>
        <dbReference type="ARBA" id="ARBA00022857"/>
    </source>
</evidence>
<evidence type="ECO:0000256" key="5">
    <source>
        <dbReference type="ARBA" id="ARBA00023002"/>
    </source>
</evidence>
<dbReference type="GO" id="GO:0010181">
    <property type="term" value="F:FMN binding"/>
    <property type="evidence" value="ECO:0007669"/>
    <property type="project" value="InterPro"/>
</dbReference>
<evidence type="ECO:0000313" key="8">
    <source>
        <dbReference type="Proteomes" id="UP000675284"/>
    </source>
</evidence>
<keyword evidence="2" id="KW-0285">Flavoprotein</keyword>
<keyword evidence="3" id="KW-0288">FMN</keyword>
<organism evidence="7 8">
    <name type="scientific">Virgibacillus salarius</name>
    <dbReference type="NCBI Taxonomy" id="447199"/>
    <lineage>
        <taxon>Bacteria</taxon>
        <taxon>Bacillati</taxon>
        <taxon>Bacillota</taxon>
        <taxon>Bacilli</taxon>
        <taxon>Bacillales</taxon>
        <taxon>Bacillaceae</taxon>
        <taxon>Virgibacillus</taxon>
    </lineage>
</organism>
<evidence type="ECO:0000256" key="1">
    <source>
        <dbReference type="ARBA" id="ARBA00001917"/>
    </source>
</evidence>
<protein>
    <submittedName>
        <fullName evidence="7">NADPH dehydrogenase NamA</fullName>
        <ecNumber evidence="7">1.6.99.1</ecNumber>
    </submittedName>
</protein>
<dbReference type="PANTHER" id="PTHR43303:SF4">
    <property type="entry name" value="NADPH DEHYDROGENASE C23G7.10C-RELATED"/>
    <property type="match status" value="1"/>
</dbReference>
<comment type="cofactor">
    <cofactor evidence="1">
        <name>FMN</name>
        <dbReference type="ChEBI" id="CHEBI:58210"/>
    </cofactor>
</comment>
<name>A0A941IAI1_9BACI</name>